<dbReference type="PANTHER" id="PTHR24148:SF77">
    <property type="entry name" value="HETEROKARYON INCOMPATIBILITY DOMAIN-CONTAINING PROTEIN"/>
    <property type="match status" value="1"/>
</dbReference>
<proteinExistence type="predicted"/>
<dbReference type="Pfam" id="PF26639">
    <property type="entry name" value="Het-6_barrel"/>
    <property type="match status" value="1"/>
</dbReference>
<dbReference type="AlphaFoldDB" id="A0A1S8B5S9"/>
<accession>A0A1S8B5S9</accession>
<reference evidence="1 2" key="1">
    <citation type="submission" date="2017-01" db="EMBL/GenBank/DDBJ databases">
        <title>Draft genome sequence of Diplodia seriata F98.1, a fungal species involved in grapevine trunk diseases.</title>
        <authorList>
            <person name="Robert-Siegwald G."/>
            <person name="Vallet J."/>
            <person name="Abou-Mansour E."/>
            <person name="Xu J."/>
            <person name="Rey P."/>
            <person name="Bertsch C."/>
            <person name="Rego C."/>
            <person name="Larignon P."/>
            <person name="Fontaine F."/>
            <person name="Lebrun M.-H."/>
        </authorList>
    </citation>
    <scope>NUCLEOTIDE SEQUENCE [LARGE SCALE GENOMIC DNA]</scope>
    <source>
        <strain evidence="1 2">F98.1</strain>
    </source>
</reference>
<comment type="caution">
    <text evidence="1">The sequence shown here is derived from an EMBL/GenBank/DDBJ whole genome shotgun (WGS) entry which is preliminary data.</text>
</comment>
<dbReference type="Proteomes" id="UP000190776">
    <property type="component" value="Unassembled WGS sequence"/>
</dbReference>
<dbReference type="InterPro" id="IPR052895">
    <property type="entry name" value="HetReg/Transcr_Mod"/>
</dbReference>
<dbReference type="EMBL" id="MSZU01000113">
    <property type="protein sequence ID" value="OMP82774.1"/>
    <property type="molecule type" value="Genomic_DNA"/>
</dbReference>
<evidence type="ECO:0000313" key="1">
    <source>
        <dbReference type="EMBL" id="OMP82774.1"/>
    </source>
</evidence>
<protein>
    <submittedName>
        <fullName evidence="1">Uncharacterized protein</fullName>
    </submittedName>
</protein>
<sequence>MSASVRFDHRQCHMSVHAVLLDEVASLSAFHRYEDDQRYPSNRAGIASAYGSPGATRDAFGRTITAGTNLMCDGETALEGHTLLLEPRQWRDDMAGVKTRTLGLADFMKRNKYLLLFDQTLEDLIFRTAGLAADSWPSVSRVLGRWKSNSRIYNPGKAYRDAVSCAVNVLAWRRVITTAKGYLGLAPAATEAGHKIFIILGCDSPIVLQNRGNHYRVVGECYVQGFMNGEIDEIVRKGHLTVTAIDLA</sequence>
<dbReference type="PANTHER" id="PTHR24148">
    <property type="entry name" value="ANKYRIN REPEAT DOMAIN-CONTAINING PROTEIN 39 HOMOLOG-RELATED"/>
    <property type="match status" value="1"/>
</dbReference>
<dbReference type="OrthoDB" id="2157530at2759"/>
<gene>
    <name evidence="1" type="ORF">BK809_0000964</name>
</gene>
<evidence type="ECO:0000313" key="2">
    <source>
        <dbReference type="Proteomes" id="UP000190776"/>
    </source>
</evidence>
<name>A0A1S8B5S9_9PEZI</name>
<organism evidence="1 2">
    <name type="scientific">Diplodia seriata</name>
    <dbReference type="NCBI Taxonomy" id="420778"/>
    <lineage>
        <taxon>Eukaryota</taxon>
        <taxon>Fungi</taxon>
        <taxon>Dikarya</taxon>
        <taxon>Ascomycota</taxon>
        <taxon>Pezizomycotina</taxon>
        <taxon>Dothideomycetes</taxon>
        <taxon>Dothideomycetes incertae sedis</taxon>
        <taxon>Botryosphaeriales</taxon>
        <taxon>Botryosphaeriaceae</taxon>
        <taxon>Diplodia</taxon>
    </lineage>
</organism>